<comment type="caution">
    <text evidence="8">The sequence shown here is derived from an EMBL/GenBank/DDBJ whole genome shotgun (WGS) entry which is preliminary data.</text>
</comment>
<dbReference type="Pfam" id="PF01593">
    <property type="entry name" value="Amino_oxidase"/>
    <property type="match status" value="3"/>
</dbReference>
<dbReference type="RefSeq" id="WP_119693177.1">
    <property type="nucleotide sequence ID" value="NZ_QXDA01000003.1"/>
</dbReference>
<dbReference type="AlphaFoldDB" id="A0A397N833"/>
<dbReference type="GO" id="GO:0050361">
    <property type="term" value="F:tryptophan 2-monooxygenase activity"/>
    <property type="evidence" value="ECO:0007669"/>
    <property type="project" value="UniProtKB-EC"/>
</dbReference>
<dbReference type="SUPFAM" id="SSF54373">
    <property type="entry name" value="FAD-linked reductases, C-terminal domain"/>
    <property type="match status" value="1"/>
</dbReference>
<dbReference type="PANTHER" id="PTHR10742:SF410">
    <property type="entry name" value="LYSINE-SPECIFIC HISTONE DEMETHYLASE 2"/>
    <property type="match status" value="1"/>
</dbReference>
<dbReference type="InterPro" id="IPR036188">
    <property type="entry name" value="FAD/NAD-bd_sf"/>
</dbReference>
<gene>
    <name evidence="8" type="ORF">DFO61_2622</name>
</gene>
<evidence type="ECO:0000256" key="4">
    <source>
        <dbReference type="ARBA" id="ARBA00017871"/>
    </source>
</evidence>
<comment type="catalytic activity">
    <reaction evidence="6">
        <text>L-tryptophan + O2 = indole-3-acetamide + CO2 + H2O</text>
        <dbReference type="Rhea" id="RHEA:16165"/>
        <dbReference type="ChEBI" id="CHEBI:15377"/>
        <dbReference type="ChEBI" id="CHEBI:15379"/>
        <dbReference type="ChEBI" id="CHEBI:16031"/>
        <dbReference type="ChEBI" id="CHEBI:16526"/>
        <dbReference type="ChEBI" id="CHEBI:57912"/>
        <dbReference type="EC" id="1.13.12.3"/>
    </reaction>
</comment>
<proteinExistence type="inferred from homology"/>
<evidence type="ECO:0000313" key="9">
    <source>
        <dbReference type="Proteomes" id="UP000265836"/>
    </source>
</evidence>
<dbReference type="InterPro" id="IPR002937">
    <property type="entry name" value="Amino_oxidase"/>
</dbReference>
<evidence type="ECO:0000259" key="7">
    <source>
        <dbReference type="Pfam" id="PF01593"/>
    </source>
</evidence>
<comment type="pathway">
    <text evidence="1">Plant hormone metabolism; auxin biosynthesis.</text>
</comment>
<dbReference type="Gene3D" id="3.50.50.60">
    <property type="entry name" value="FAD/NAD(P)-binding domain"/>
    <property type="match status" value="2"/>
</dbReference>
<reference evidence="8 9" key="1">
    <citation type="submission" date="2018-08" db="EMBL/GenBank/DDBJ databases">
        <title>Genome sequencing of rice bacterial endophytes.</title>
        <authorList>
            <person name="Venturi V."/>
        </authorList>
    </citation>
    <scope>NUCLEOTIDE SEQUENCE [LARGE SCALE GENOMIC DNA]</scope>
    <source>
        <strain evidence="8 9">E1205</strain>
    </source>
</reference>
<dbReference type="PANTHER" id="PTHR10742">
    <property type="entry name" value="FLAVIN MONOAMINE OXIDASE"/>
    <property type="match status" value="1"/>
</dbReference>
<evidence type="ECO:0000256" key="5">
    <source>
        <dbReference type="ARBA" id="ARBA00023070"/>
    </source>
</evidence>
<dbReference type="InterPro" id="IPR050281">
    <property type="entry name" value="Flavin_monoamine_oxidase"/>
</dbReference>
<keyword evidence="5" id="KW-0073">Auxin biosynthesis</keyword>
<dbReference type="Proteomes" id="UP000265836">
    <property type="component" value="Unassembled WGS sequence"/>
</dbReference>
<protein>
    <recommendedName>
        <fullName evidence="4">Tryptophan 2-monooxygenase</fullName>
        <ecNumber evidence="3">1.13.12.3</ecNumber>
    </recommendedName>
</protein>
<dbReference type="EMBL" id="QXDA01000003">
    <property type="protein sequence ID" value="RIA31893.1"/>
    <property type="molecule type" value="Genomic_DNA"/>
</dbReference>
<evidence type="ECO:0000256" key="1">
    <source>
        <dbReference type="ARBA" id="ARBA00004814"/>
    </source>
</evidence>
<evidence type="ECO:0000313" key="8">
    <source>
        <dbReference type="EMBL" id="RIA31893.1"/>
    </source>
</evidence>
<dbReference type="GO" id="GO:0009851">
    <property type="term" value="P:auxin biosynthetic process"/>
    <property type="evidence" value="ECO:0007669"/>
    <property type="project" value="UniProtKB-KW"/>
</dbReference>
<evidence type="ECO:0000256" key="6">
    <source>
        <dbReference type="ARBA" id="ARBA00047321"/>
    </source>
</evidence>
<name>A0A397N833_ECTOL</name>
<dbReference type="SUPFAM" id="SSF51905">
    <property type="entry name" value="FAD/NAD(P)-binding domain"/>
    <property type="match status" value="1"/>
</dbReference>
<sequence length="418" mass="45432">MSKPSVEWESPVYCPTAWHVTHWSQDAFCRGAYSTLLPGGRPEHRKVLGKCLGGRLVIAGEACNPHAPAMTHGAWDDGIRAASLAVQSGAQRVIVIGAGCAGLAAARYLRAHSVDCVVIEARNRIGGRTHSVQLGSVTVDVGAAWLQQFADNTLAREAERLGVRVVGTDFGQPLSAASDGPIHGIDEAWQALRQGVDRRMPLAEGVARYLASLEPDQARVTRYAIDANLISEACLPLAELSVESLDEEGVGNDDHFLPGGYSQIIEHMAIGLDIRLNQPVTQIDWRSSELRVNDERGDFCICTVPLGVLKMLEFLPELPNVQRDALAHLGMGSLEKVVLQFEQRWWPHSPTGYLRWHDTPANWIEWLDLTDAVGKPTIAGLIAADAVERQFAGRSDEEIALAARDALRSWASAVRAGV</sequence>
<evidence type="ECO:0000256" key="2">
    <source>
        <dbReference type="ARBA" id="ARBA00005833"/>
    </source>
</evidence>
<dbReference type="Gene3D" id="3.90.660.10">
    <property type="match status" value="1"/>
</dbReference>
<feature type="domain" description="Amine oxidase" evidence="7">
    <location>
        <begin position="250"/>
        <end position="410"/>
    </location>
</feature>
<evidence type="ECO:0000256" key="3">
    <source>
        <dbReference type="ARBA" id="ARBA00012535"/>
    </source>
</evidence>
<feature type="domain" description="Amine oxidase" evidence="7">
    <location>
        <begin position="15"/>
        <end position="83"/>
    </location>
</feature>
<organism evidence="8 9">
    <name type="scientific">Ectopseudomonas oleovorans</name>
    <name type="common">Pseudomonas oleovorans</name>
    <dbReference type="NCBI Taxonomy" id="301"/>
    <lineage>
        <taxon>Bacteria</taxon>
        <taxon>Pseudomonadati</taxon>
        <taxon>Pseudomonadota</taxon>
        <taxon>Gammaproteobacteria</taxon>
        <taxon>Pseudomonadales</taxon>
        <taxon>Pseudomonadaceae</taxon>
        <taxon>Ectopseudomonas</taxon>
    </lineage>
</organism>
<accession>A0A397N833</accession>
<dbReference type="EC" id="1.13.12.3" evidence="3"/>
<feature type="domain" description="Amine oxidase" evidence="7">
    <location>
        <begin position="101"/>
        <end position="212"/>
    </location>
</feature>
<comment type="similarity">
    <text evidence="2">Belongs to the tryptophan 2-monooxygenase family.</text>
</comment>